<evidence type="ECO:0000256" key="13">
    <source>
        <dbReference type="ARBA" id="ARBA00022989"/>
    </source>
</evidence>
<keyword evidence="13" id="KW-1133">Transmembrane helix</keyword>
<comment type="similarity">
    <text evidence="4">Belongs to the glycosyltransferase 31 family. Beta3-Gal-T subfamily.</text>
</comment>
<evidence type="ECO:0000256" key="3">
    <source>
        <dbReference type="ARBA" id="ARBA00004922"/>
    </source>
</evidence>
<keyword evidence="16" id="KW-0325">Glycoprotein</keyword>
<protein>
    <recommendedName>
        <fullName evidence="18">Glycoprotein-N-acetylgalactosamine 3-beta-galactosyltransferase 1</fullName>
        <ecNumber evidence="6">2.4.1.122</ecNumber>
    </recommendedName>
    <alternativeName>
        <fullName evidence="20">Core 1 O-glycan T-synthase</fullName>
    </alternativeName>
    <alternativeName>
        <fullName evidence="21">Core 1 UDP-galactose:N-acetylgalactosamine-alpha-R beta 1,3-galactosyltransferase 1</fullName>
    </alternativeName>
    <alternativeName>
        <fullName evidence="19">Core 1 beta1,3-galactosyltransferase 1</fullName>
    </alternativeName>
</protein>
<evidence type="ECO:0000256" key="16">
    <source>
        <dbReference type="ARBA" id="ARBA00023180"/>
    </source>
</evidence>
<dbReference type="AlphaFoldDB" id="A0A7R8D3J6"/>
<evidence type="ECO:0000256" key="8">
    <source>
        <dbReference type="ARBA" id="ARBA00022679"/>
    </source>
</evidence>
<comment type="function">
    <text evidence="22">Glycosyltransferase that generates the core 1 O-glycan Gal-beta1-3GalNAc-alpha1-Ser/Thr (T antigen), which is a precursor for many extended O-glycans in glycoproteins.</text>
</comment>
<evidence type="ECO:0000256" key="12">
    <source>
        <dbReference type="ARBA" id="ARBA00022968"/>
    </source>
</evidence>
<comment type="pathway">
    <text evidence="3">Protein modification; protein glycosylation.</text>
</comment>
<evidence type="ECO:0000259" key="23">
    <source>
        <dbReference type="Pfam" id="PF02434"/>
    </source>
</evidence>
<evidence type="ECO:0000256" key="14">
    <source>
        <dbReference type="ARBA" id="ARBA00023136"/>
    </source>
</evidence>
<proteinExistence type="inferred from homology"/>
<evidence type="ECO:0000256" key="2">
    <source>
        <dbReference type="ARBA" id="ARBA00004606"/>
    </source>
</evidence>
<evidence type="ECO:0000256" key="11">
    <source>
        <dbReference type="ARBA" id="ARBA00022741"/>
    </source>
</evidence>
<feature type="domain" description="Fringe-like glycosyltransferase" evidence="23">
    <location>
        <begin position="218"/>
        <end position="318"/>
    </location>
</feature>
<keyword evidence="8 24" id="KW-0808">Transferase</keyword>
<dbReference type="InterPro" id="IPR003378">
    <property type="entry name" value="Fringe-like_glycosylTrfase"/>
</dbReference>
<keyword evidence="9" id="KW-0812">Transmembrane</keyword>
<evidence type="ECO:0000256" key="5">
    <source>
        <dbReference type="ARBA" id="ARBA00011748"/>
    </source>
</evidence>
<evidence type="ECO:0000256" key="20">
    <source>
        <dbReference type="ARBA" id="ARBA00042009"/>
    </source>
</evidence>
<keyword evidence="15" id="KW-1015">Disulfide bond</keyword>
<dbReference type="PANTHER" id="PTHR23033">
    <property type="entry name" value="BETA1,3-GALACTOSYLTRANSFERASE"/>
    <property type="match status" value="1"/>
</dbReference>
<comment type="subcellular location">
    <subcellularLocation>
        <location evidence="2">Membrane</location>
        <topology evidence="2">Single-pass type II membrane protein</topology>
    </subcellularLocation>
</comment>
<sequence length="401" mass="46139">MTTVVPTVHSIQIKLRVDREGLLQTYIDRRLSKLLIINGQWVLLGTSCSSQQKAGRTVVVPYRLSQGLEIHIFSYAFYLIQIMPPEGLYVFAYLFMNISSFSIEIPSAIHSNENFLRRWMSKGKDNKSEPFEIHGNQEEFHKTQNSVADQLYKKVRILCWIMTGPQNHDLKAIHVKATWGKRCNILLFMSSKEDPHLPAVKLDVQEGRDHLWAKTKGADQADWFLKADDDTYVIVENLRYLLQNYSTNDPWYFGERFKLYIKQGYMSGGAGYILSKEALKRFVSRGIADQTGVICRVDGGGNEDVEMGKCMENLKVEAGDSRDSYGRGRFFPFVPETHLIPGSIQPDNWFNKYQYYETKNGPECCSDSAISFHYVSPNLMYVLEYLVYHLRPYGVDSEVHS</sequence>
<comment type="subunit">
    <text evidence="5">Homodimer; disulfide-linked.</text>
</comment>
<dbReference type="OrthoDB" id="414175at2759"/>
<dbReference type="GO" id="GO:0000166">
    <property type="term" value="F:nucleotide binding"/>
    <property type="evidence" value="ECO:0007669"/>
    <property type="project" value="UniProtKB-KW"/>
</dbReference>
<keyword evidence="7 24" id="KW-0328">Glycosyltransferase</keyword>
<dbReference type="Proteomes" id="UP000675881">
    <property type="component" value="Chromosome 8"/>
</dbReference>
<dbReference type="GO" id="GO:0030145">
    <property type="term" value="F:manganese ion binding"/>
    <property type="evidence" value="ECO:0007669"/>
    <property type="project" value="UniProtKB-ARBA"/>
</dbReference>
<keyword evidence="17" id="KW-0464">Manganese</keyword>
<evidence type="ECO:0000256" key="9">
    <source>
        <dbReference type="ARBA" id="ARBA00022692"/>
    </source>
</evidence>
<evidence type="ECO:0000256" key="22">
    <source>
        <dbReference type="ARBA" id="ARBA00059245"/>
    </source>
</evidence>
<evidence type="ECO:0000256" key="21">
    <source>
        <dbReference type="ARBA" id="ARBA00043065"/>
    </source>
</evidence>
<name>A0A7R8D3J6_LEPSM</name>
<reference evidence="24" key="1">
    <citation type="submission" date="2021-02" db="EMBL/GenBank/DDBJ databases">
        <authorList>
            <person name="Bekaert M."/>
        </authorList>
    </citation>
    <scope>NUCLEOTIDE SEQUENCE</scope>
    <source>
        <strain evidence="24">IoA-00</strain>
    </source>
</reference>
<evidence type="ECO:0000313" key="24">
    <source>
        <dbReference type="EMBL" id="CAF3017054.1"/>
    </source>
</evidence>
<evidence type="ECO:0000256" key="15">
    <source>
        <dbReference type="ARBA" id="ARBA00023157"/>
    </source>
</evidence>
<dbReference type="Pfam" id="PF02434">
    <property type="entry name" value="Fringe"/>
    <property type="match status" value="1"/>
</dbReference>
<keyword evidence="25" id="KW-1185">Reference proteome</keyword>
<evidence type="ECO:0000313" key="25">
    <source>
        <dbReference type="Proteomes" id="UP000675881"/>
    </source>
</evidence>
<dbReference type="UniPathway" id="UPA00378"/>
<evidence type="ECO:0000256" key="18">
    <source>
        <dbReference type="ARBA" id="ARBA00040898"/>
    </source>
</evidence>
<dbReference type="FunFam" id="3.90.550.50:FF:000017">
    <property type="entry name" value="Glycoprotein-N-acetylgalactosamine 3-beta-galactosyltransferase 1"/>
    <property type="match status" value="1"/>
</dbReference>
<evidence type="ECO:0000256" key="1">
    <source>
        <dbReference type="ARBA" id="ARBA00001936"/>
    </source>
</evidence>
<dbReference type="PANTHER" id="PTHR23033:SF14">
    <property type="entry name" value="GLYCOPROTEIN-N-ACETYLGALACTOSAMINE 3-BETA-GALACTOSYLTRANSFERASE 1-RELATED"/>
    <property type="match status" value="1"/>
</dbReference>
<organism evidence="24 25">
    <name type="scientific">Lepeophtheirus salmonis</name>
    <name type="common">Salmon louse</name>
    <name type="synonym">Caligus salmonis</name>
    <dbReference type="NCBI Taxonomy" id="72036"/>
    <lineage>
        <taxon>Eukaryota</taxon>
        <taxon>Metazoa</taxon>
        <taxon>Ecdysozoa</taxon>
        <taxon>Arthropoda</taxon>
        <taxon>Crustacea</taxon>
        <taxon>Multicrustacea</taxon>
        <taxon>Hexanauplia</taxon>
        <taxon>Copepoda</taxon>
        <taxon>Siphonostomatoida</taxon>
        <taxon>Caligidae</taxon>
        <taxon>Lepeophtheirus</taxon>
    </lineage>
</organism>
<dbReference type="Gene3D" id="3.90.550.50">
    <property type="match status" value="1"/>
</dbReference>
<keyword evidence="10" id="KW-0479">Metal-binding</keyword>
<evidence type="ECO:0000256" key="19">
    <source>
        <dbReference type="ARBA" id="ARBA00041226"/>
    </source>
</evidence>
<accession>A0A7R8D3J6</accession>
<dbReference type="EMBL" id="HG994587">
    <property type="protein sequence ID" value="CAF3017054.1"/>
    <property type="molecule type" value="Genomic_DNA"/>
</dbReference>
<evidence type="ECO:0000256" key="4">
    <source>
        <dbReference type="ARBA" id="ARBA00006462"/>
    </source>
</evidence>
<comment type="cofactor">
    <cofactor evidence="1">
        <name>Mn(2+)</name>
        <dbReference type="ChEBI" id="CHEBI:29035"/>
    </cofactor>
</comment>
<gene>
    <name evidence="24" type="ORF">LSAA_13835</name>
</gene>
<keyword evidence="11" id="KW-0547">Nucleotide-binding</keyword>
<dbReference type="GO" id="GO:0016020">
    <property type="term" value="C:membrane"/>
    <property type="evidence" value="ECO:0007669"/>
    <property type="project" value="UniProtKB-SubCell"/>
</dbReference>
<keyword evidence="12" id="KW-0735">Signal-anchor</keyword>
<evidence type="ECO:0000256" key="10">
    <source>
        <dbReference type="ARBA" id="ARBA00022723"/>
    </source>
</evidence>
<evidence type="ECO:0000256" key="6">
    <source>
        <dbReference type="ARBA" id="ARBA00012557"/>
    </source>
</evidence>
<dbReference type="EC" id="2.4.1.122" evidence="6"/>
<dbReference type="InterPro" id="IPR026050">
    <property type="entry name" value="C1GALT1/C1GALT1_chp1"/>
</dbReference>
<evidence type="ECO:0000256" key="17">
    <source>
        <dbReference type="ARBA" id="ARBA00023211"/>
    </source>
</evidence>
<evidence type="ECO:0000256" key="7">
    <source>
        <dbReference type="ARBA" id="ARBA00022676"/>
    </source>
</evidence>
<dbReference type="GO" id="GO:0016263">
    <property type="term" value="F:glycoprotein-N-acetylgalactosamine 3-beta-galactosyltransferase activity"/>
    <property type="evidence" value="ECO:0007669"/>
    <property type="project" value="UniProtKB-EC"/>
</dbReference>
<keyword evidence="14" id="KW-0472">Membrane</keyword>